<proteinExistence type="predicted"/>
<evidence type="ECO:0000313" key="1">
    <source>
        <dbReference type="EMBL" id="QHT78887.1"/>
    </source>
</evidence>
<dbReference type="EMBL" id="MN739942">
    <property type="protein sequence ID" value="QHT78887.1"/>
    <property type="molecule type" value="Genomic_DNA"/>
</dbReference>
<reference evidence="1" key="1">
    <citation type="journal article" date="2020" name="Nature">
        <title>Giant virus diversity and host interactions through global metagenomics.</title>
        <authorList>
            <person name="Schulz F."/>
            <person name="Roux S."/>
            <person name="Paez-Espino D."/>
            <person name="Jungbluth S."/>
            <person name="Walsh D.A."/>
            <person name="Denef V.J."/>
            <person name="McMahon K.D."/>
            <person name="Konstantinidis K.T."/>
            <person name="Eloe-Fadrosh E.A."/>
            <person name="Kyrpides N.C."/>
            <person name="Woyke T."/>
        </authorList>
    </citation>
    <scope>NUCLEOTIDE SEQUENCE</scope>
    <source>
        <strain evidence="1">GVMAG-M-3300023179-97</strain>
    </source>
</reference>
<dbReference type="AlphaFoldDB" id="A0A6C0HET5"/>
<name>A0A6C0HET5_9ZZZZ</name>
<sequence length="138" mass="16779">MNSLDSVYKIDSVRLNLINKSIMQRFPVTKQELQNFDRNKVKEFYKNQQKQIMFKTIINEIYNNIENELLINKTIKYYIWKDLKKLNLETLYIHKIPYFTHTGQDHVLPEFIDELKKMFIDCEITIDRPSQSIKISWE</sequence>
<organism evidence="1">
    <name type="scientific">viral metagenome</name>
    <dbReference type="NCBI Taxonomy" id="1070528"/>
    <lineage>
        <taxon>unclassified sequences</taxon>
        <taxon>metagenomes</taxon>
        <taxon>organismal metagenomes</taxon>
    </lineage>
</organism>
<accession>A0A6C0HET5</accession>
<protein>
    <submittedName>
        <fullName evidence="1">Uncharacterized protein</fullName>
    </submittedName>
</protein>